<organism evidence="2">
    <name type="scientific">invertebrate metagenome</name>
    <dbReference type="NCBI Taxonomy" id="1711999"/>
    <lineage>
        <taxon>unclassified sequences</taxon>
        <taxon>metagenomes</taxon>
        <taxon>organismal metagenomes</taxon>
    </lineage>
</organism>
<dbReference type="PANTHER" id="PTHR13696">
    <property type="entry name" value="P-LOOP CONTAINING NUCLEOSIDE TRIPHOSPHATE HYDROLASE"/>
    <property type="match status" value="1"/>
</dbReference>
<dbReference type="InterPro" id="IPR025669">
    <property type="entry name" value="AAA_dom"/>
</dbReference>
<accession>A0A2H9T2Q2</accession>
<feature type="domain" description="AAA" evidence="1">
    <location>
        <begin position="1"/>
        <end position="62"/>
    </location>
</feature>
<dbReference type="Gene3D" id="3.40.50.300">
    <property type="entry name" value="P-loop containing nucleotide triphosphate hydrolases"/>
    <property type="match status" value="1"/>
</dbReference>
<comment type="caution">
    <text evidence="2">The sequence shown here is derived from an EMBL/GenBank/DDBJ whole genome shotgun (WGS) entry which is preliminary data.</text>
</comment>
<dbReference type="EMBL" id="NSIT01000564">
    <property type="protein sequence ID" value="PJE77481.1"/>
    <property type="molecule type" value="Genomic_DNA"/>
</dbReference>
<name>A0A2H9T2Q2_9ZZZZ</name>
<proteinExistence type="predicted"/>
<protein>
    <submittedName>
        <fullName evidence="2">Chromosome partitioning protein ParA</fullName>
    </submittedName>
</protein>
<dbReference type="PANTHER" id="PTHR13696:SF99">
    <property type="entry name" value="COBYRINIC ACID AC-DIAMIDE SYNTHASE"/>
    <property type="match status" value="1"/>
</dbReference>
<gene>
    <name evidence="2" type="primary">parA_2</name>
    <name evidence="2" type="ORF">CI610_03598</name>
</gene>
<dbReference type="InterPro" id="IPR027417">
    <property type="entry name" value="P-loop_NTPase"/>
</dbReference>
<dbReference type="Pfam" id="PF13614">
    <property type="entry name" value="AAA_31"/>
    <property type="match status" value="1"/>
</dbReference>
<dbReference type="AlphaFoldDB" id="A0A2H9T2Q2"/>
<dbReference type="SUPFAM" id="SSF52540">
    <property type="entry name" value="P-loop containing nucleoside triphosphate hydrolases"/>
    <property type="match status" value="1"/>
</dbReference>
<dbReference type="InterPro" id="IPR050678">
    <property type="entry name" value="DNA_Partitioning_ATPase"/>
</dbReference>
<dbReference type="CDD" id="cd02042">
    <property type="entry name" value="ParAB_family"/>
    <property type="match status" value="1"/>
</dbReference>
<evidence type="ECO:0000313" key="2">
    <source>
        <dbReference type="EMBL" id="PJE77481.1"/>
    </source>
</evidence>
<sequence length="70" mass="7676">MKNYAIINQKGGVGKTSNTVHLGYGLAKAGYRVLLIDLDPQGHTTTIYGDQGQIKQLRVYLITLGRRSLS</sequence>
<reference evidence="2" key="1">
    <citation type="journal article" date="2017" name="Appl. Environ. Microbiol.">
        <title>Molecular characterization of an Endozoicomonas-like organism causing infection in king scallop Pecten maximus L.</title>
        <authorList>
            <person name="Cano I."/>
            <person name="van Aerle R."/>
            <person name="Ross S."/>
            <person name="Verner-Jeffreys D.W."/>
            <person name="Paley R.K."/>
            <person name="Rimmer G."/>
            <person name="Ryder D."/>
            <person name="Hooper P."/>
            <person name="Stone D."/>
            <person name="Feist S.W."/>
        </authorList>
    </citation>
    <scope>NUCLEOTIDE SEQUENCE</scope>
</reference>
<evidence type="ECO:0000259" key="1">
    <source>
        <dbReference type="Pfam" id="PF13614"/>
    </source>
</evidence>